<dbReference type="Pfam" id="PF20150">
    <property type="entry name" value="2EXR"/>
    <property type="match status" value="1"/>
</dbReference>
<evidence type="ECO:0000313" key="3">
    <source>
        <dbReference type="Proteomes" id="UP000070700"/>
    </source>
</evidence>
<protein>
    <recommendedName>
        <fullName evidence="1">2EXR domain-containing protein</fullName>
    </recommendedName>
</protein>
<evidence type="ECO:0000313" key="2">
    <source>
        <dbReference type="EMBL" id="KUJ16447.1"/>
    </source>
</evidence>
<accession>A0A194X9J7</accession>
<dbReference type="PANTHER" id="PTHR35910">
    <property type="entry name" value="2EXR DOMAIN-CONTAINING PROTEIN"/>
    <property type="match status" value="1"/>
</dbReference>
<keyword evidence="3" id="KW-1185">Reference proteome</keyword>
<dbReference type="RefSeq" id="XP_018070802.1">
    <property type="nucleotide sequence ID" value="XM_018222611.1"/>
</dbReference>
<dbReference type="AlphaFoldDB" id="A0A194X9J7"/>
<dbReference type="EMBL" id="KQ947416">
    <property type="protein sequence ID" value="KUJ16447.1"/>
    <property type="molecule type" value="Genomic_DNA"/>
</dbReference>
<dbReference type="OrthoDB" id="3513892at2759"/>
<reference evidence="2 3" key="1">
    <citation type="submission" date="2015-10" db="EMBL/GenBank/DDBJ databases">
        <title>Full genome of DAOMC 229536 Phialocephala scopiformis, a fungal endophyte of spruce producing the potent anti-insectan compound rugulosin.</title>
        <authorList>
            <consortium name="DOE Joint Genome Institute"/>
            <person name="Walker A.K."/>
            <person name="Frasz S.L."/>
            <person name="Seifert K.A."/>
            <person name="Miller J.D."/>
            <person name="Mondo S.J."/>
            <person name="Labutti K."/>
            <person name="Lipzen A."/>
            <person name="Dockter R."/>
            <person name="Kennedy M."/>
            <person name="Grigoriev I.V."/>
            <person name="Spatafora J.W."/>
        </authorList>
    </citation>
    <scope>NUCLEOTIDE SEQUENCE [LARGE SCALE GENOMIC DNA]</scope>
    <source>
        <strain evidence="2 3">CBS 120377</strain>
    </source>
</reference>
<name>A0A194X9J7_MOLSC</name>
<evidence type="ECO:0000259" key="1">
    <source>
        <dbReference type="Pfam" id="PF20150"/>
    </source>
</evidence>
<dbReference type="KEGG" id="psco:LY89DRAFT_782699"/>
<dbReference type="Proteomes" id="UP000070700">
    <property type="component" value="Unassembled WGS sequence"/>
</dbReference>
<dbReference type="InParanoid" id="A0A194X9J7"/>
<organism evidence="2 3">
    <name type="scientific">Mollisia scopiformis</name>
    <name type="common">Conifer needle endophyte fungus</name>
    <name type="synonym">Phialocephala scopiformis</name>
    <dbReference type="NCBI Taxonomy" id="149040"/>
    <lineage>
        <taxon>Eukaryota</taxon>
        <taxon>Fungi</taxon>
        <taxon>Dikarya</taxon>
        <taxon>Ascomycota</taxon>
        <taxon>Pezizomycotina</taxon>
        <taxon>Leotiomycetes</taxon>
        <taxon>Helotiales</taxon>
        <taxon>Mollisiaceae</taxon>
        <taxon>Mollisia</taxon>
    </lineage>
</organism>
<proteinExistence type="predicted"/>
<dbReference type="PANTHER" id="PTHR35910:SF6">
    <property type="entry name" value="2EXR DOMAIN-CONTAINING PROTEIN"/>
    <property type="match status" value="1"/>
</dbReference>
<feature type="domain" description="2EXR" evidence="1">
    <location>
        <begin position="27"/>
        <end position="117"/>
    </location>
</feature>
<dbReference type="GeneID" id="28832337"/>
<sequence>MAVNSNRELSMSQEGDEDPIKGSWTALHVEIRLMIWRLAYAAQTPRLVEVQTLQHNHYDYPHAWYPRYSPSPPPTIVNVCREARDEARREAQKANHLLFATTPDAFDIYFNPAIDTLYVPNDKTYWIRDWGPEGVLTQFKKHHQPELLRFLAIELDPLSRATTHHTLRTDLKGFTSLEDIVFVVKEPSTEIFGWVEGLSRALRIYGQGIRGRGQRTYPEECKLAIKRGGLLELIHHRRDQ</sequence>
<dbReference type="InterPro" id="IPR045518">
    <property type="entry name" value="2EXR"/>
</dbReference>
<gene>
    <name evidence="2" type="ORF">LY89DRAFT_782699</name>
</gene>